<dbReference type="AlphaFoldDB" id="A0AAX4I5D7"/>
<proteinExistence type="predicted"/>
<feature type="region of interest" description="Disordered" evidence="1">
    <location>
        <begin position="58"/>
        <end position="87"/>
    </location>
</feature>
<evidence type="ECO:0000256" key="1">
    <source>
        <dbReference type="SAM" id="MobiDB-lite"/>
    </source>
</evidence>
<dbReference type="GeneID" id="87939727"/>
<evidence type="ECO:0000313" key="2">
    <source>
        <dbReference type="EMBL" id="WQF78210.1"/>
    </source>
</evidence>
<dbReference type="EMBL" id="CP137306">
    <property type="protein sequence ID" value="WQF78210.1"/>
    <property type="molecule type" value="Genomic_DNA"/>
</dbReference>
<sequence>MVQGKTWILPPRNVGDVGHVLANRCLSDPRIFIVVSLFTFLAPSQGAARSSLALEKSLAGRHPPPRHPSHRSALPPRPRCGLLSADR</sequence>
<gene>
    <name evidence="2" type="ORF">CDEST_03224</name>
</gene>
<dbReference type="KEGG" id="cdet:87939727"/>
<dbReference type="Proteomes" id="UP001322277">
    <property type="component" value="Chromosome 2"/>
</dbReference>
<reference evidence="3" key="1">
    <citation type="journal article" date="2023" name="bioRxiv">
        <title>Complete genome of the Medicago anthracnose fungus, Colletotrichum destructivum, reveals a mini-chromosome-like region within a core chromosome.</title>
        <authorList>
            <person name="Lapalu N."/>
            <person name="Simon A."/>
            <person name="Lu A."/>
            <person name="Plaumann P.-L."/>
            <person name="Amselem J."/>
            <person name="Pigne S."/>
            <person name="Auger A."/>
            <person name="Koch C."/>
            <person name="Dallery J.-F."/>
            <person name="O'Connell R.J."/>
        </authorList>
    </citation>
    <scope>NUCLEOTIDE SEQUENCE [LARGE SCALE GENOMIC DNA]</scope>
    <source>
        <strain evidence="3">CBS 520.97</strain>
    </source>
</reference>
<evidence type="ECO:0000313" key="3">
    <source>
        <dbReference type="Proteomes" id="UP001322277"/>
    </source>
</evidence>
<protein>
    <submittedName>
        <fullName evidence="2">Uncharacterized protein</fullName>
    </submittedName>
</protein>
<keyword evidence="3" id="KW-1185">Reference proteome</keyword>
<organism evidence="2 3">
    <name type="scientific">Colletotrichum destructivum</name>
    <dbReference type="NCBI Taxonomy" id="34406"/>
    <lineage>
        <taxon>Eukaryota</taxon>
        <taxon>Fungi</taxon>
        <taxon>Dikarya</taxon>
        <taxon>Ascomycota</taxon>
        <taxon>Pezizomycotina</taxon>
        <taxon>Sordariomycetes</taxon>
        <taxon>Hypocreomycetidae</taxon>
        <taxon>Glomerellales</taxon>
        <taxon>Glomerellaceae</taxon>
        <taxon>Colletotrichum</taxon>
        <taxon>Colletotrichum destructivum species complex</taxon>
    </lineage>
</organism>
<accession>A0AAX4I5D7</accession>
<name>A0AAX4I5D7_9PEZI</name>
<dbReference type="RefSeq" id="XP_062775434.1">
    <property type="nucleotide sequence ID" value="XM_062919383.1"/>
</dbReference>